<protein>
    <submittedName>
        <fullName evidence="3">Uncharacterized protein</fullName>
    </submittedName>
</protein>
<dbReference type="OrthoDB" id="204305at2759"/>
<feature type="region of interest" description="Disordered" evidence="1">
    <location>
        <begin position="86"/>
        <end position="106"/>
    </location>
</feature>
<evidence type="ECO:0000256" key="1">
    <source>
        <dbReference type="SAM" id="MobiDB-lite"/>
    </source>
</evidence>
<evidence type="ECO:0000313" key="4">
    <source>
        <dbReference type="Proteomes" id="UP000440578"/>
    </source>
</evidence>
<dbReference type="EMBL" id="VIIS01000544">
    <property type="protein sequence ID" value="KAF0307754.1"/>
    <property type="molecule type" value="Genomic_DNA"/>
</dbReference>
<reference evidence="3 4" key="1">
    <citation type="submission" date="2019-07" db="EMBL/GenBank/DDBJ databases">
        <title>Draft genome assembly of a fouling barnacle, Amphibalanus amphitrite (Darwin, 1854): The first reference genome for Thecostraca.</title>
        <authorList>
            <person name="Kim W."/>
        </authorList>
    </citation>
    <scope>NUCLEOTIDE SEQUENCE [LARGE SCALE GENOMIC DNA]</scope>
    <source>
        <strain evidence="3">SNU_AA5</strain>
        <tissue evidence="3">Soma without cirri and trophi</tissue>
    </source>
</reference>
<accession>A0A6A4XBQ8</accession>
<comment type="caution">
    <text evidence="3">The sequence shown here is derived from an EMBL/GenBank/DDBJ whole genome shotgun (WGS) entry which is preliminary data.</text>
</comment>
<name>A0A6A4XBQ8_AMPAM</name>
<gene>
    <name evidence="3" type="ORF">FJT64_001619</name>
    <name evidence="2" type="ORF">FJT64_020932</name>
</gene>
<proteinExistence type="predicted"/>
<dbReference type="EMBL" id="VIIS01000092">
    <property type="protein sequence ID" value="KAF0313444.1"/>
    <property type="molecule type" value="Genomic_DNA"/>
</dbReference>
<organism evidence="3 4">
    <name type="scientific">Amphibalanus amphitrite</name>
    <name type="common">Striped barnacle</name>
    <name type="synonym">Balanus amphitrite</name>
    <dbReference type="NCBI Taxonomy" id="1232801"/>
    <lineage>
        <taxon>Eukaryota</taxon>
        <taxon>Metazoa</taxon>
        <taxon>Ecdysozoa</taxon>
        <taxon>Arthropoda</taxon>
        <taxon>Crustacea</taxon>
        <taxon>Multicrustacea</taxon>
        <taxon>Cirripedia</taxon>
        <taxon>Thoracica</taxon>
        <taxon>Thoracicalcarea</taxon>
        <taxon>Balanomorpha</taxon>
        <taxon>Balanoidea</taxon>
        <taxon>Balanidae</taxon>
        <taxon>Amphibalaninae</taxon>
        <taxon>Amphibalanus</taxon>
    </lineage>
</organism>
<dbReference type="Proteomes" id="UP000440578">
    <property type="component" value="Unassembled WGS sequence"/>
</dbReference>
<sequence length="201" mass="21409">MALFSRQATNPTVATDPNPEFLALFDLEPAEWPSGGLSAPVDSPCAAAAQLAELTGGQGPRLDGCDCDPVCDEHCECAGRTEEQCEADRTADSRAGPRCAEAEQHGPGQRLVSYSLFQADGGGATTAADNQTDRDGWGWLLQGLKRNAVLSILLYRGWRIRVYHDTAPGSARRARLAATACQFDHIDLCFVSPADGDSKGQ</sequence>
<evidence type="ECO:0000313" key="3">
    <source>
        <dbReference type="EMBL" id="KAF0313444.1"/>
    </source>
</evidence>
<keyword evidence="4" id="KW-1185">Reference proteome</keyword>
<evidence type="ECO:0000313" key="2">
    <source>
        <dbReference type="EMBL" id="KAF0307754.1"/>
    </source>
</evidence>
<dbReference type="AlphaFoldDB" id="A0A6A4XBQ8"/>